<name>A0A398B9K0_9BACI</name>
<feature type="binding site" evidence="12">
    <location>
        <position position="198"/>
    </location>
    <ligand>
        <name>S-adenosyl-L-methionine</name>
        <dbReference type="ChEBI" id="CHEBI:59789"/>
    </ligand>
</feature>
<dbReference type="EMBL" id="QWVT01000019">
    <property type="protein sequence ID" value="RID84560.1"/>
    <property type="molecule type" value="Genomic_DNA"/>
</dbReference>
<dbReference type="Pfam" id="PF04055">
    <property type="entry name" value="Radical_SAM"/>
    <property type="match status" value="1"/>
</dbReference>
<evidence type="ECO:0000256" key="6">
    <source>
        <dbReference type="ARBA" id="ARBA00023004"/>
    </source>
</evidence>
<dbReference type="InterPro" id="IPR000385">
    <property type="entry name" value="MoaA_NifB_PqqE_Fe-S-bd_CS"/>
</dbReference>
<dbReference type="GO" id="GO:0061799">
    <property type="term" value="F:cyclic pyranopterin monophosphate synthase activity"/>
    <property type="evidence" value="ECO:0007669"/>
    <property type="project" value="TreeGrafter"/>
</dbReference>
<gene>
    <name evidence="12 14" type="primary">moaA</name>
    <name evidence="14" type="ORF">D1970_11735</name>
</gene>
<keyword evidence="9 12" id="KW-0501">Molybdenum cofactor biosynthesis</keyword>
<evidence type="ECO:0000256" key="5">
    <source>
        <dbReference type="ARBA" id="ARBA00022741"/>
    </source>
</evidence>
<evidence type="ECO:0000259" key="13">
    <source>
        <dbReference type="PROSITE" id="PS51918"/>
    </source>
</evidence>
<comment type="caution">
    <text evidence="14">The sequence shown here is derived from an EMBL/GenBank/DDBJ whole genome shotgun (WGS) entry which is preliminary data.</text>
</comment>
<dbReference type="InterPro" id="IPR010505">
    <property type="entry name" value="MoaA_twitch"/>
</dbReference>
<keyword evidence="6 12" id="KW-0408">Iron</keyword>
<dbReference type="GO" id="GO:1904047">
    <property type="term" value="F:S-adenosyl-L-methionine binding"/>
    <property type="evidence" value="ECO:0007669"/>
    <property type="project" value="UniProtKB-UniRule"/>
</dbReference>
<dbReference type="InterPro" id="IPR006638">
    <property type="entry name" value="Elp3/MiaA/NifB-like_rSAM"/>
</dbReference>
<feature type="binding site" evidence="12">
    <location>
        <position position="72"/>
    </location>
    <ligand>
        <name>GTP</name>
        <dbReference type="ChEBI" id="CHEBI:37565"/>
    </ligand>
</feature>
<dbReference type="SFLD" id="SFLDS00029">
    <property type="entry name" value="Radical_SAM"/>
    <property type="match status" value="1"/>
</dbReference>
<dbReference type="PROSITE" id="PS01305">
    <property type="entry name" value="MOAA_NIFB_PQQE"/>
    <property type="match status" value="1"/>
</dbReference>
<evidence type="ECO:0000256" key="12">
    <source>
        <dbReference type="HAMAP-Rule" id="MF_01225"/>
    </source>
</evidence>
<evidence type="ECO:0000256" key="9">
    <source>
        <dbReference type="ARBA" id="ARBA00023150"/>
    </source>
</evidence>
<evidence type="ECO:0000256" key="8">
    <source>
        <dbReference type="ARBA" id="ARBA00023134"/>
    </source>
</evidence>
<keyword evidence="10 12" id="KW-0456">Lyase</keyword>
<proteinExistence type="inferred from homology"/>
<dbReference type="GO" id="GO:0006777">
    <property type="term" value="P:Mo-molybdopterin cofactor biosynthetic process"/>
    <property type="evidence" value="ECO:0007669"/>
    <property type="project" value="UniProtKB-UniRule"/>
</dbReference>
<dbReference type="SFLD" id="SFLDG01383">
    <property type="entry name" value="cyclic_pyranopterin_phosphate"/>
    <property type="match status" value="1"/>
</dbReference>
<reference evidence="14 15" key="1">
    <citation type="submission" date="2018-08" db="EMBL/GenBank/DDBJ databases">
        <title>Bacillus jemisoniae sp. nov., Bacillus chryseoplanitiae sp. nov., Bacillus resnikiae sp. nov., and Bacillus frankliniae sp. nov., isolated from Viking spacecraft and associated surfaces.</title>
        <authorList>
            <person name="Seuylemezian A."/>
            <person name="Vaishampayan P."/>
        </authorList>
    </citation>
    <scope>NUCLEOTIDE SEQUENCE [LARGE SCALE GENOMIC DNA]</scope>
    <source>
        <strain evidence="14 15">JJ-247</strain>
    </source>
</reference>
<protein>
    <recommendedName>
        <fullName evidence="1 12">GTP 3',8-cyclase</fullName>
        <ecNumber evidence="1 12">4.1.99.22</ecNumber>
    </recommendedName>
    <alternativeName>
        <fullName evidence="12">Molybdenum cofactor biosynthesis protein A</fullName>
    </alternativeName>
</protein>
<comment type="catalytic activity">
    <reaction evidence="11 12">
        <text>GTP + AH2 + S-adenosyl-L-methionine = (8S)-3',8-cyclo-7,8-dihydroguanosine 5'-triphosphate + 5'-deoxyadenosine + L-methionine + A + H(+)</text>
        <dbReference type="Rhea" id="RHEA:49576"/>
        <dbReference type="ChEBI" id="CHEBI:13193"/>
        <dbReference type="ChEBI" id="CHEBI:15378"/>
        <dbReference type="ChEBI" id="CHEBI:17319"/>
        <dbReference type="ChEBI" id="CHEBI:17499"/>
        <dbReference type="ChEBI" id="CHEBI:37565"/>
        <dbReference type="ChEBI" id="CHEBI:57844"/>
        <dbReference type="ChEBI" id="CHEBI:59789"/>
        <dbReference type="ChEBI" id="CHEBI:131766"/>
        <dbReference type="EC" id="4.1.99.22"/>
    </reaction>
</comment>
<dbReference type="EC" id="4.1.99.22" evidence="1 12"/>
<dbReference type="Gene3D" id="3.20.20.70">
    <property type="entry name" value="Aldolase class I"/>
    <property type="match status" value="1"/>
</dbReference>
<dbReference type="OrthoDB" id="9763993at2"/>
<evidence type="ECO:0000313" key="14">
    <source>
        <dbReference type="EMBL" id="RID84560.1"/>
    </source>
</evidence>
<keyword evidence="3 12" id="KW-0949">S-adenosyl-L-methionine</keyword>
<comment type="cofactor">
    <cofactor evidence="12">
        <name>[4Fe-4S] cluster</name>
        <dbReference type="ChEBI" id="CHEBI:49883"/>
    </cofactor>
    <text evidence="12">Binds 2 [4Fe-4S] clusters. Binds 1 [4Fe-4S] cluster coordinated with 3 cysteines and an exchangeable S-adenosyl-L-methionine and 1 [4Fe-4S] cluster coordinated with 3 cysteines and the GTP-derived substrate.</text>
</comment>
<feature type="binding site" evidence="12">
    <location>
        <position position="25"/>
    </location>
    <ligand>
        <name>[4Fe-4S] cluster</name>
        <dbReference type="ChEBI" id="CHEBI:49883"/>
        <label>1</label>
        <note>4Fe-4S-S-AdoMet</note>
    </ligand>
</feature>
<dbReference type="SMART" id="SM00729">
    <property type="entry name" value="Elp3"/>
    <property type="match status" value="1"/>
</dbReference>
<evidence type="ECO:0000256" key="3">
    <source>
        <dbReference type="ARBA" id="ARBA00022691"/>
    </source>
</evidence>
<keyword evidence="8 12" id="KW-0342">GTP-binding</keyword>
<dbReference type="InterPro" id="IPR007197">
    <property type="entry name" value="rSAM"/>
</dbReference>
<dbReference type="InterPro" id="IPR050105">
    <property type="entry name" value="MoCo_biosynth_MoaA/MoaC"/>
</dbReference>
<comment type="similarity">
    <text evidence="12">Belongs to the radical SAM superfamily. MoaA family.</text>
</comment>
<keyword evidence="7 12" id="KW-0411">Iron-sulfur</keyword>
<feature type="binding site" evidence="12">
    <location>
        <position position="18"/>
    </location>
    <ligand>
        <name>GTP</name>
        <dbReference type="ChEBI" id="CHEBI:37565"/>
    </ligand>
</feature>
<feature type="binding site" evidence="12">
    <location>
        <position position="279"/>
    </location>
    <ligand>
        <name>[4Fe-4S] cluster</name>
        <dbReference type="ChEBI" id="CHEBI:49883"/>
        <label>2</label>
        <note>4Fe-4S-substrate</note>
    </ligand>
</feature>
<feature type="binding site" evidence="12">
    <location>
        <position position="29"/>
    </location>
    <ligand>
        <name>[4Fe-4S] cluster</name>
        <dbReference type="ChEBI" id="CHEBI:49883"/>
        <label>1</label>
        <note>4Fe-4S-S-AdoMet</note>
    </ligand>
</feature>
<dbReference type="HAMAP" id="MF_01225_B">
    <property type="entry name" value="MoaA_B"/>
    <property type="match status" value="1"/>
</dbReference>
<dbReference type="UniPathway" id="UPA00344"/>
<dbReference type="CDD" id="cd01335">
    <property type="entry name" value="Radical_SAM"/>
    <property type="match status" value="1"/>
</dbReference>
<feature type="binding site" evidence="12">
    <location>
        <position position="32"/>
    </location>
    <ligand>
        <name>[4Fe-4S] cluster</name>
        <dbReference type="ChEBI" id="CHEBI:49883"/>
        <label>1</label>
        <note>4Fe-4S-S-AdoMet</note>
    </ligand>
</feature>
<feature type="domain" description="Radical SAM core" evidence="13">
    <location>
        <begin position="9"/>
        <end position="248"/>
    </location>
</feature>
<comment type="function">
    <text evidence="12">Catalyzes the cyclization of GTP to (8S)-3',8-cyclo-7,8-dihydroguanosine 5'-triphosphate.</text>
</comment>
<dbReference type="Pfam" id="PF06463">
    <property type="entry name" value="Mob_synth_C"/>
    <property type="match status" value="1"/>
</dbReference>
<dbReference type="PANTHER" id="PTHR22960">
    <property type="entry name" value="MOLYBDOPTERIN COFACTOR SYNTHESIS PROTEIN A"/>
    <property type="match status" value="1"/>
</dbReference>
<keyword evidence="2 12" id="KW-0004">4Fe-4S</keyword>
<feature type="binding site" evidence="12">
    <location>
        <position position="76"/>
    </location>
    <ligand>
        <name>S-adenosyl-L-methionine</name>
        <dbReference type="ChEBI" id="CHEBI:59789"/>
    </ligand>
</feature>
<dbReference type="GO" id="GO:0051539">
    <property type="term" value="F:4 iron, 4 sulfur cluster binding"/>
    <property type="evidence" value="ECO:0007669"/>
    <property type="project" value="UniProtKB-UniRule"/>
</dbReference>
<dbReference type="GO" id="GO:0061798">
    <property type="term" value="F:GTP 3',8'-cyclase activity"/>
    <property type="evidence" value="ECO:0007669"/>
    <property type="project" value="UniProtKB-UniRule"/>
</dbReference>
<dbReference type="PROSITE" id="PS51918">
    <property type="entry name" value="RADICAL_SAM"/>
    <property type="match status" value="1"/>
</dbReference>
<dbReference type="InterPro" id="IPR013785">
    <property type="entry name" value="Aldolase_TIM"/>
</dbReference>
<comment type="pathway">
    <text evidence="12">Cofactor biosynthesis; molybdopterin biosynthesis.</text>
</comment>
<feature type="binding site" evidence="12">
    <location>
        <position position="262"/>
    </location>
    <ligand>
        <name>[4Fe-4S] cluster</name>
        <dbReference type="ChEBI" id="CHEBI:49883"/>
        <label>2</label>
        <note>4Fe-4S-substrate</note>
    </ligand>
</feature>
<dbReference type="InterPro" id="IPR058240">
    <property type="entry name" value="rSAM_sf"/>
</dbReference>
<dbReference type="RefSeq" id="WP_119113063.1">
    <property type="nucleotide sequence ID" value="NZ_CBCSEO010000001.1"/>
</dbReference>
<dbReference type="CDD" id="cd21117">
    <property type="entry name" value="Twitch_MoaA"/>
    <property type="match status" value="1"/>
</dbReference>
<sequence>MNKQFVKDKLDRPLRDLRISVIDRCNFRCSYCMPAEIFGPDFAFLPKSELLSYEEIERIARIFVGLGVEKIRLTGGEPLLRKDMPVLVKKLSSIPGLADIALTTNGVLLPRFAEQLADAGLKRVNISLDSLNDELFGQINGRKVGVTPVIDGINAAKHAGLGVKINMVVKKGLNDTEIVPMAEFCKKENLELRFIEFMDVGSTNGWKMDDVITKKQIYDVIRENYTLEETEPAYFGEVARRYRYKGTDVHVGFISSVSESFCSSCTRARLSANGQIFTCLFNGNGSDIRDFMRDGAGDGELSKRIMDIWNHRIDRYSDERTAETMANRKKIEMSYIGG</sequence>
<evidence type="ECO:0000256" key="2">
    <source>
        <dbReference type="ARBA" id="ARBA00022485"/>
    </source>
</evidence>
<feature type="binding site" evidence="12">
    <location>
        <position position="31"/>
    </location>
    <ligand>
        <name>S-adenosyl-L-methionine</name>
        <dbReference type="ChEBI" id="CHEBI:59789"/>
    </ligand>
</feature>
<keyword evidence="4 12" id="KW-0479">Metal-binding</keyword>
<dbReference type="SUPFAM" id="SSF102114">
    <property type="entry name" value="Radical SAM enzymes"/>
    <property type="match status" value="1"/>
</dbReference>
<dbReference type="GO" id="GO:0046872">
    <property type="term" value="F:metal ion binding"/>
    <property type="evidence" value="ECO:0007669"/>
    <property type="project" value="UniProtKB-KW"/>
</dbReference>
<keyword evidence="15" id="KW-1185">Reference proteome</keyword>
<dbReference type="InterPro" id="IPR013483">
    <property type="entry name" value="MoaA"/>
</dbReference>
<feature type="binding site" evidence="12">
    <location>
        <position position="127"/>
    </location>
    <ligand>
        <name>S-adenosyl-L-methionine</name>
        <dbReference type="ChEBI" id="CHEBI:59789"/>
    </ligand>
</feature>
<feature type="binding site" evidence="12">
    <location>
        <position position="164"/>
    </location>
    <ligand>
        <name>GTP</name>
        <dbReference type="ChEBI" id="CHEBI:37565"/>
    </ligand>
</feature>
<feature type="binding site" evidence="12">
    <location>
        <position position="103"/>
    </location>
    <ligand>
        <name>GTP</name>
        <dbReference type="ChEBI" id="CHEBI:37565"/>
    </ligand>
</feature>
<comment type="subunit">
    <text evidence="12">Monomer and homodimer.</text>
</comment>
<accession>A0A398B9K0</accession>
<dbReference type="SFLD" id="SFLDG01386">
    <property type="entry name" value="main_SPASM_domain-containing"/>
    <property type="match status" value="1"/>
</dbReference>
<evidence type="ECO:0000256" key="1">
    <source>
        <dbReference type="ARBA" id="ARBA00012167"/>
    </source>
</evidence>
<feature type="binding site" evidence="12">
    <location>
        <position position="265"/>
    </location>
    <ligand>
        <name>[4Fe-4S] cluster</name>
        <dbReference type="ChEBI" id="CHEBI:49883"/>
        <label>2</label>
        <note>4Fe-4S-substrate</note>
    </ligand>
</feature>
<evidence type="ECO:0000256" key="10">
    <source>
        <dbReference type="ARBA" id="ARBA00023239"/>
    </source>
</evidence>
<organism evidence="14 15">
    <name type="scientific">Mesobacillus zeae</name>
    <dbReference type="NCBI Taxonomy" id="1917180"/>
    <lineage>
        <taxon>Bacteria</taxon>
        <taxon>Bacillati</taxon>
        <taxon>Bacillota</taxon>
        <taxon>Bacilli</taxon>
        <taxon>Bacillales</taxon>
        <taxon>Bacillaceae</taxon>
        <taxon>Mesobacillus</taxon>
    </lineage>
</organism>
<evidence type="ECO:0000256" key="4">
    <source>
        <dbReference type="ARBA" id="ARBA00022723"/>
    </source>
</evidence>
<dbReference type="PANTHER" id="PTHR22960:SF0">
    <property type="entry name" value="MOLYBDENUM COFACTOR BIOSYNTHESIS PROTEIN 1"/>
    <property type="match status" value="1"/>
</dbReference>
<dbReference type="AlphaFoldDB" id="A0A398B9K0"/>
<dbReference type="SFLD" id="SFLDG01067">
    <property type="entry name" value="SPASM/twitch_domain_containing"/>
    <property type="match status" value="1"/>
</dbReference>
<keyword evidence="5 12" id="KW-0547">Nucleotide-binding</keyword>
<dbReference type="Proteomes" id="UP000265816">
    <property type="component" value="Unassembled WGS sequence"/>
</dbReference>
<evidence type="ECO:0000256" key="7">
    <source>
        <dbReference type="ARBA" id="ARBA00023014"/>
    </source>
</evidence>
<dbReference type="GO" id="GO:0005525">
    <property type="term" value="F:GTP binding"/>
    <property type="evidence" value="ECO:0007669"/>
    <property type="project" value="UniProtKB-UniRule"/>
</dbReference>
<dbReference type="NCBIfam" id="TIGR02666">
    <property type="entry name" value="moaA"/>
    <property type="match status" value="1"/>
</dbReference>
<evidence type="ECO:0000256" key="11">
    <source>
        <dbReference type="ARBA" id="ARBA00048697"/>
    </source>
</evidence>
<evidence type="ECO:0000313" key="15">
    <source>
        <dbReference type="Proteomes" id="UP000265816"/>
    </source>
</evidence>
<dbReference type="InterPro" id="IPR040064">
    <property type="entry name" value="MoaA-like"/>
</dbReference>
<feature type="binding site" evidence="12">
    <location>
        <begin position="267"/>
        <end position="269"/>
    </location>
    <ligand>
        <name>GTP</name>
        <dbReference type="ChEBI" id="CHEBI:37565"/>
    </ligand>
</feature>